<organism evidence="10 11">
    <name type="scientific">Vasconcelosia minhoensis LEGE 07310</name>
    <dbReference type="NCBI Taxonomy" id="915328"/>
    <lineage>
        <taxon>Bacteria</taxon>
        <taxon>Bacillati</taxon>
        <taxon>Cyanobacteriota</taxon>
        <taxon>Cyanophyceae</taxon>
        <taxon>Nodosilineales</taxon>
        <taxon>Cymatolegaceae</taxon>
        <taxon>Vasconcelosia</taxon>
        <taxon>Vasconcelosia minhoensis</taxon>
    </lineage>
</organism>
<keyword evidence="4" id="KW-1003">Cell membrane</keyword>
<evidence type="ECO:0000256" key="9">
    <source>
        <dbReference type="SAM" id="Phobius"/>
    </source>
</evidence>
<feature type="transmembrane region" description="Helical" evidence="9">
    <location>
        <begin position="458"/>
        <end position="477"/>
    </location>
</feature>
<feature type="transmembrane region" description="Helical" evidence="9">
    <location>
        <begin position="228"/>
        <end position="248"/>
    </location>
</feature>
<evidence type="ECO:0000313" key="10">
    <source>
        <dbReference type="EMBL" id="MBE9077903.1"/>
    </source>
</evidence>
<evidence type="ECO:0000256" key="4">
    <source>
        <dbReference type="ARBA" id="ARBA00022475"/>
    </source>
</evidence>
<feature type="transmembrane region" description="Helical" evidence="9">
    <location>
        <begin position="319"/>
        <end position="338"/>
    </location>
</feature>
<dbReference type="AlphaFoldDB" id="A0A8J7DCQ0"/>
<feature type="transmembrane region" description="Helical" evidence="9">
    <location>
        <begin position="124"/>
        <end position="144"/>
    </location>
</feature>
<keyword evidence="5 9" id="KW-0812">Transmembrane</keyword>
<evidence type="ECO:0000256" key="3">
    <source>
        <dbReference type="ARBA" id="ARBA00022448"/>
    </source>
</evidence>
<comment type="caution">
    <text evidence="10">The sequence shown here is derived from an EMBL/GenBank/DDBJ whole genome shotgun (WGS) entry which is preliminary data.</text>
</comment>
<dbReference type="InterPro" id="IPR003445">
    <property type="entry name" value="Cat_transpt"/>
</dbReference>
<accession>A0A8J7DCQ0</accession>
<comment type="subcellular location">
    <subcellularLocation>
        <location evidence="1">Cell membrane</location>
        <topology evidence="1">Multi-pass membrane protein</topology>
    </subcellularLocation>
</comment>
<keyword evidence="6 9" id="KW-1133">Transmembrane helix</keyword>
<gene>
    <name evidence="10" type="ORF">IQ241_11465</name>
</gene>
<sequence>MALLTVPICLLWQEYFALSAFLVTALLSLILGQLFYWLGQGAEQAQLKQTMIVVALSWGLIPWLGAIPFLMIAHGLAPLAETAPTILYFRDVWSALFEAVSGFTSAGLSMAIRPSQLPHSLQWWRSFMQWIGGVGVIVLMLAVLQPSTDAYRLYSAEGREDRLGLTIGQTVKRIWWIYGLFTVAGVMLLRVAGMTWWEALNHAMCAIATGGFSVTDSSIGGYGSAAKLGVILIMIFGAVSFSTHYAWLYRRRFRTLWQDSQHWLLWCLLLIGCGILLLENYWFSGTFRWLDTSFQWVSALTTCGFSTEPVQFWSPSGKLLLSLGMIMGAASGSTVGGLKLGRVSILFKAVVWRFRRISLSPHEMLRYQLDNQVLSQETAYRWIESAAVLLMLWLGSIAVGIFLLIHVVPSEYTLSDIFFEVASALGSAGLSTGITGPEMNLTAKITLTAMMWMGRLEIFPVLLLLTMPVQQVWRLIWGRRKKTRSKY</sequence>
<evidence type="ECO:0000256" key="1">
    <source>
        <dbReference type="ARBA" id="ARBA00004651"/>
    </source>
</evidence>
<feature type="transmembrane region" description="Helical" evidence="9">
    <location>
        <begin position="50"/>
        <end position="72"/>
    </location>
</feature>
<comment type="similarity">
    <text evidence="2">Belongs to the TrkH potassium transport family.</text>
</comment>
<keyword evidence="11" id="KW-1185">Reference proteome</keyword>
<evidence type="ECO:0000256" key="7">
    <source>
        <dbReference type="ARBA" id="ARBA00023065"/>
    </source>
</evidence>
<keyword evidence="7" id="KW-0406">Ion transport</keyword>
<evidence type="ECO:0000256" key="6">
    <source>
        <dbReference type="ARBA" id="ARBA00022989"/>
    </source>
</evidence>
<dbReference type="EMBL" id="JADEXG010000023">
    <property type="protein sequence ID" value="MBE9077903.1"/>
    <property type="molecule type" value="Genomic_DNA"/>
</dbReference>
<dbReference type="GO" id="GO:0030001">
    <property type="term" value="P:metal ion transport"/>
    <property type="evidence" value="ECO:0007669"/>
    <property type="project" value="UniProtKB-ARBA"/>
</dbReference>
<feature type="transmembrane region" description="Helical" evidence="9">
    <location>
        <begin position="15"/>
        <end position="38"/>
    </location>
</feature>
<name>A0A8J7DCQ0_9CYAN</name>
<dbReference type="GO" id="GO:0008324">
    <property type="term" value="F:monoatomic cation transmembrane transporter activity"/>
    <property type="evidence" value="ECO:0007669"/>
    <property type="project" value="InterPro"/>
</dbReference>
<evidence type="ECO:0000313" key="11">
    <source>
        <dbReference type="Proteomes" id="UP000636505"/>
    </source>
</evidence>
<protein>
    <submittedName>
        <fullName evidence="10">TrkH family potassium uptake protein</fullName>
    </submittedName>
</protein>
<dbReference type="Pfam" id="PF02386">
    <property type="entry name" value="TrkH"/>
    <property type="match status" value="2"/>
</dbReference>
<evidence type="ECO:0000256" key="8">
    <source>
        <dbReference type="ARBA" id="ARBA00023136"/>
    </source>
</evidence>
<evidence type="ECO:0000256" key="2">
    <source>
        <dbReference type="ARBA" id="ARBA00009137"/>
    </source>
</evidence>
<feature type="transmembrane region" description="Helical" evidence="9">
    <location>
        <begin position="386"/>
        <end position="408"/>
    </location>
</feature>
<feature type="transmembrane region" description="Helical" evidence="9">
    <location>
        <begin position="263"/>
        <end position="283"/>
    </location>
</feature>
<keyword evidence="3" id="KW-0813">Transport</keyword>
<dbReference type="PANTHER" id="PTHR32024">
    <property type="entry name" value="TRK SYSTEM POTASSIUM UPTAKE PROTEIN TRKG-RELATED"/>
    <property type="match status" value="1"/>
</dbReference>
<dbReference type="Proteomes" id="UP000636505">
    <property type="component" value="Unassembled WGS sequence"/>
</dbReference>
<evidence type="ECO:0000256" key="5">
    <source>
        <dbReference type="ARBA" id="ARBA00022692"/>
    </source>
</evidence>
<reference evidence="10" key="1">
    <citation type="submission" date="2020-10" db="EMBL/GenBank/DDBJ databases">
        <authorList>
            <person name="Castelo-Branco R."/>
            <person name="Eusebio N."/>
            <person name="Adriana R."/>
            <person name="Vieira A."/>
            <person name="Brugerolle De Fraissinette N."/>
            <person name="Rezende De Castro R."/>
            <person name="Schneider M.P."/>
            <person name="Vasconcelos V."/>
            <person name="Leao P.N."/>
        </authorList>
    </citation>
    <scope>NUCLEOTIDE SEQUENCE</scope>
    <source>
        <strain evidence="10">LEGE 07310</strain>
    </source>
</reference>
<proteinExistence type="inferred from homology"/>
<dbReference type="PANTHER" id="PTHR32024:SF2">
    <property type="entry name" value="TRK SYSTEM POTASSIUM UPTAKE PROTEIN TRKG-RELATED"/>
    <property type="match status" value="1"/>
</dbReference>
<keyword evidence="8 9" id="KW-0472">Membrane</keyword>
<feature type="transmembrane region" description="Helical" evidence="9">
    <location>
        <begin position="174"/>
        <end position="192"/>
    </location>
</feature>
<dbReference type="GO" id="GO:0005886">
    <property type="term" value="C:plasma membrane"/>
    <property type="evidence" value="ECO:0007669"/>
    <property type="project" value="UniProtKB-SubCell"/>
</dbReference>